<evidence type="ECO:0000256" key="3">
    <source>
        <dbReference type="ARBA" id="ARBA00022801"/>
    </source>
</evidence>
<evidence type="ECO:0000256" key="2">
    <source>
        <dbReference type="ARBA" id="ARBA00022723"/>
    </source>
</evidence>
<dbReference type="PANTHER" id="PTHR46317:SF1">
    <property type="entry name" value="HYDROLASE, TATD FAMILY"/>
    <property type="match status" value="1"/>
</dbReference>
<feature type="binding site" evidence="4">
    <location>
        <position position="157"/>
    </location>
    <ligand>
        <name>a divalent metal cation</name>
        <dbReference type="ChEBI" id="CHEBI:60240"/>
        <label>2</label>
    </ligand>
</feature>
<dbReference type="InterPro" id="IPR001130">
    <property type="entry name" value="TatD-like"/>
</dbReference>
<dbReference type="PIRSF" id="PIRSF005902">
    <property type="entry name" value="DNase_TatD"/>
    <property type="match status" value="1"/>
</dbReference>
<dbReference type="STRING" id="1150625.Q75_03700"/>
<dbReference type="Proteomes" id="UP000074108">
    <property type="component" value="Unassembled WGS sequence"/>
</dbReference>
<dbReference type="Pfam" id="PF01026">
    <property type="entry name" value="TatD_DNase"/>
    <property type="match status" value="1"/>
</dbReference>
<comment type="caution">
    <text evidence="5">The sequence shown here is derived from an EMBL/GenBank/DDBJ whole genome shotgun (WGS) entry which is preliminary data.</text>
</comment>
<name>A0A147KAT4_9BACI</name>
<protein>
    <recommendedName>
        <fullName evidence="7">DNAase</fullName>
    </recommendedName>
</protein>
<evidence type="ECO:0000313" key="5">
    <source>
        <dbReference type="EMBL" id="KUP07874.1"/>
    </source>
</evidence>
<dbReference type="InterPro" id="IPR018228">
    <property type="entry name" value="DNase_TatD-rel_CS"/>
</dbReference>
<keyword evidence="6" id="KW-1185">Reference proteome</keyword>
<dbReference type="GO" id="GO:0046872">
    <property type="term" value="F:metal ion binding"/>
    <property type="evidence" value="ECO:0007669"/>
    <property type="project" value="UniProtKB-KW"/>
</dbReference>
<dbReference type="InterPro" id="IPR032466">
    <property type="entry name" value="Metal_Hydrolase"/>
</dbReference>
<dbReference type="CDD" id="cd01310">
    <property type="entry name" value="TatD_DNAse"/>
    <property type="match status" value="1"/>
</dbReference>
<dbReference type="GO" id="GO:0016788">
    <property type="term" value="F:hydrolase activity, acting on ester bonds"/>
    <property type="evidence" value="ECO:0007669"/>
    <property type="project" value="InterPro"/>
</dbReference>
<dbReference type="AlphaFoldDB" id="A0A147KAT4"/>
<keyword evidence="3" id="KW-0378">Hydrolase</keyword>
<dbReference type="SUPFAM" id="SSF51556">
    <property type="entry name" value="Metallo-dependent hydrolases"/>
    <property type="match status" value="1"/>
</dbReference>
<organism evidence="5 6">
    <name type="scientific">Bacillus coahuilensis p1.1.43</name>
    <dbReference type="NCBI Taxonomy" id="1150625"/>
    <lineage>
        <taxon>Bacteria</taxon>
        <taxon>Bacillati</taxon>
        <taxon>Bacillota</taxon>
        <taxon>Bacilli</taxon>
        <taxon>Bacillales</taxon>
        <taxon>Bacillaceae</taxon>
        <taxon>Bacillus</taxon>
    </lineage>
</organism>
<feature type="binding site" evidence="4">
    <location>
        <position position="8"/>
    </location>
    <ligand>
        <name>a divalent metal cation</name>
        <dbReference type="ChEBI" id="CHEBI:60240"/>
        <label>1</label>
    </ligand>
</feature>
<dbReference type="PANTHER" id="PTHR46317">
    <property type="entry name" value="HYDROLASE OF PHP SUPERFAMILY-RELATED PROTEIN"/>
    <property type="match status" value="1"/>
</dbReference>
<dbReference type="Gene3D" id="3.20.20.140">
    <property type="entry name" value="Metal-dependent hydrolases"/>
    <property type="match status" value="1"/>
</dbReference>
<dbReference type="PROSITE" id="PS01137">
    <property type="entry name" value="TATD_1"/>
    <property type="match status" value="1"/>
</dbReference>
<accession>A0A147KAT4</accession>
<evidence type="ECO:0000256" key="4">
    <source>
        <dbReference type="PIRSR" id="PIRSR005902-1"/>
    </source>
</evidence>
<dbReference type="PATRIC" id="fig|1150625.3.peg.775"/>
<comment type="similarity">
    <text evidence="1">Belongs to the metallo-dependent hydrolases superfamily. TatD-type hydrolase family.</text>
</comment>
<evidence type="ECO:0000256" key="1">
    <source>
        <dbReference type="ARBA" id="ARBA00009275"/>
    </source>
</evidence>
<proteinExistence type="inferred from homology"/>
<feature type="binding site" evidence="4">
    <location>
        <position position="133"/>
    </location>
    <ligand>
        <name>a divalent metal cation</name>
        <dbReference type="ChEBI" id="CHEBI:60240"/>
        <label>2</label>
    </ligand>
</feature>
<sequence>MNKIIDAHIHLDLYKESDQQKLLDKASVFGIDYFIAVSMNESSCYQVKELSKNNRVLPAYGFHPEQTIPSYTDQERLLSFLKQEGNSMIAIGEIGLPHYSKLENPTLPYEPYIELAEEQIKIAKKFDLPVIIHGVYEDSDTMSELLERHSITHAHFHWYKGEIKQVERLIRNGFYVSFTPDLVYEEEIQEIAKVFPREQVMLETDGPWPFEGPFKGKMTHSNMIHESIQHLGFIWKEPTDYVYEHIYTNTMKFFKI</sequence>
<evidence type="ECO:0008006" key="7">
    <source>
        <dbReference type="Google" id="ProtNLM"/>
    </source>
</evidence>
<feature type="binding site" evidence="4">
    <location>
        <position position="10"/>
    </location>
    <ligand>
        <name>a divalent metal cation</name>
        <dbReference type="ChEBI" id="CHEBI:60240"/>
        <label>1</label>
    </ligand>
</feature>
<reference evidence="5 6" key="1">
    <citation type="journal article" date="2016" name="Front. Microbiol.">
        <title>Microevolution Analysis of Bacillus coahuilensis Unveils Differences in Phosphorus Acquisition Strategies and Their Regulation.</title>
        <authorList>
            <person name="Gomez-Lunar Z."/>
            <person name="Hernandez-Gonzalez I."/>
            <person name="Rodriguez-Torres M.D."/>
            <person name="Souza V."/>
            <person name="Olmedo-Alvarez G."/>
        </authorList>
    </citation>
    <scope>NUCLEOTIDE SEQUENCE [LARGE SCALE GENOMIC DNA]</scope>
    <source>
        <strain evidence="6">p1.1.43</strain>
    </source>
</reference>
<dbReference type="RefSeq" id="WP_059350422.1">
    <property type="nucleotide sequence ID" value="NZ_LDYG01000019.1"/>
</dbReference>
<gene>
    <name evidence="5" type="ORF">Q75_03700</name>
</gene>
<feature type="binding site" evidence="4">
    <location>
        <position position="93"/>
    </location>
    <ligand>
        <name>a divalent metal cation</name>
        <dbReference type="ChEBI" id="CHEBI:60240"/>
        <label>1</label>
    </ligand>
</feature>
<evidence type="ECO:0000313" key="6">
    <source>
        <dbReference type="Proteomes" id="UP000074108"/>
    </source>
</evidence>
<dbReference type="OrthoDB" id="9775608at2"/>
<keyword evidence="2 4" id="KW-0479">Metal-binding</keyword>
<feature type="binding site" evidence="4">
    <location>
        <position position="205"/>
    </location>
    <ligand>
        <name>a divalent metal cation</name>
        <dbReference type="ChEBI" id="CHEBI:60240"/>
        <label>1</label>
    </ligand>
</feature>
<dbReference type="EMBL" id="LDYG01000019">
    <property type="protein sequence ID" value="KUP07874.1"/>
    <property type="molecule type" value="Genomic_DNA"/>
</dbReference>